<dbReference type="Proteomes" id="UP001595476">
    <property type="component" value="Unassembled WGS sequence"/>
</dbReference>
<evidence type="ECO:0000256" key="11">
    <source>
        <dbReference type="SAM" id="Coils"/>
    </source>
</evidence>
<keyword evidence="6 12" id="KW-1133">Transmembrane helix</keyword>
<dbReference type="InterPro" id="IPR004089">
    <property type="entry name" value="MCPsignal_dom"/>
</dbReference>
<sequence length="640" mass="69675">MFNKLSLQKKLSLFTSIAFILAMLISAFINNSFMKGIMNDRLLGQELPAALASVSQSITAEITAPITSAKLVSESYFLESWISQGEPESFQPQILKYFQQVKQSSGASVVFYVSNETSNYYTEKGVLKQVSRSNANDGWFYGFLNSGNKRDLSLDYFEGSGPLTLFMNYRVAGGKGAAGLGLNVDELSQLVKNYTLEKTGYVTLVNNEGKIIIHPKEKLIGKNVKELDLFSDFSNELIGGKSFNAVQGSFEGDNYILSSDYISELDYYLLAVVPESELYESLNKSALTTLLITATLIALSIIAIMLLIKQTVKPLAITAKLLEDIGSGEGDLTKRIKVNSQDEVGKVGTGFNAFVVKLQDIIQQVIQKSNGVLSLSEDIHHQSQYSLEQTSTQRMSIESLAAAISEMNSTIQEIAQNANNAADLAKDANSNVEEGHSIVKDSISQIQSLSEEMTNAAQVIHELSQQSESIGGILNVIRGISEQTNLLALNAAIEAARAGEQGRGFAVVADEVRSLAQKTADSTDEIQKMIEQLQSGSRKAVDAINKGQESTNQTVESVDKAGTALVTIREAVEQITDMNFQVATATEEQSQAIDEMNENVVRAEEASNENLEVADQVTQLATQLSDFANELSELTAQFKV</sequence>
<dbReference type="PROSITE" id="PS50885">
    <property type="entry name" value="HAMP"/>
    <property type="match status" value="1"/>
</dbReference>
<organism evidence="15 16">
    <name type="scientific">Litoribrevibacter euphylliae</name>
    <dbReference type="NCBI Taxonomy" id="1834034"/>
    <lineage>
        <taxon>Bacteria</taxon>
        <taxon>Pseudomonadati</taxon>
        <taxon>Pseudomonadota</taxon>
        <taxon>Gammaproteobacteria</taxon>
        <taxon>Oceanospirillales</taxon>
        <taxon>Oceanospirillaceae</taxon>
        <taxon>Litoribrevibacter</taxon>
    </lineage>
</organism>
<keyword evidence="8 10" id="KW-0807">Transducer</keyword>
<evidence type="ECO:0000259" key="13">
    <source>
        <dbReference type="PROSITE" id="PS50111"/>
    </source>
</evidence>
<evidence type="ECO:0000313" key="16">
    <source>
        <dbReference type="Proteomes" id="UP001595476"/>
    </source>
</evidence>
<name>A0ABV7HGF0_9GAMM</name>
<reference evidence="16" key="1">
    <citation type="journal article" date="2019" name="Int. J. Syst. Evol. Microbiol.">
        <title>The Global Catalogue of Microorganisms (GCM) 10K type strain sequencing project: providing services to taxonomists for standard genome sequencing and annotation.</title>
        <authorList>
            <consortium name="The Broad Institute Genomics Platform"/>
            <consortium name="The Broad Institute Genome Sequencing Center for Infectious Disease"/>
            <person name="Wu L."/>
            <person name="Ma J."/>
        </authorList>
    </citation>
    <scope>NUCLEOTIDE SEQUENCE [LARGE SCALE GENOMIC DNA]</scope>
    <source>
        <strain evidence="16">KCTC 52438</strain>
    </source>
</reference>
<keyword evidence="7 12" id="KW-0472">Membrane</keyword>
<evidence type="ECO:0000256" key="6">
    <source>
        <dbReference type="ARBA" id="ARBA00022989"/>
    </source>
</evidence>
<evidence type="ECO:0000256" key="9">
    <source>
        <dbReference type="ARBA" id="ARBA00029447"/>
    </source>
</evidence>
<dbReference type="PANTHER" id="PTHR32089">
    <property type="entry name" value="METHYL-ACCEPTING CHEMOTAXIS PROTEIN MCPB"/>
    <property type="match status" value="1"/>
</dbReference>
<dbReference type="InterPro" id="IPR003660">
    <property type="entry name" value="HAMP_dom"/>
</dbReference>
<dbReference type="PANTHER" id="PTHR32089:SF39">
    <property type="entry name" value="METHYL-ACCEPTING CHEMOTAXIS PROTEIN HLYB"/>
    <property type="match status" value="1"/>
</dbReference>
<evidence type="ECO:0000256" key="7">
    <source>
        <dbReference type="ARBA" id="ARBA00023136"/>
    </source>
</evidence>
<evidence type="ECO:0000256" key="10">
    <source>
        <dbReference type="PROSITE-ProRule" id="PRU00284"/>
    </source>
</evidence>
<dbReference type="PROSITE" id="PS50111">
    <property type="entry name" value="CHEMOTAXIS_TRANSDUC_2"/>
    <property type="match status" value="1"/>
</dbReference>
<comment type="caution">
    <text evidence="15">The sequence shown here is derived from an EMBL/GenBank/DDBJ whole genome shotgun (WGS) entry which is preliminary data.</text>
</comment>
<dbReference type="RefSeq" id="WP_386720957.1">
    <property type="nucleotide sequence ID" value="NZ_JBHRSZ010000004.1"/>
</dbReference>
<dbReference type="Pfam" id="PF00015">
    <property type="entry name" value="MCPsignal"/>
    <property type="match status" value="1"/>
</dbReference>
<dbReference type="Gene3D" id="3.30.450.20">
    <property type="entry name" value="PAS domain"/>
    <property type="match status" value="1"/>
</dbReference>
<evidence type="ECO:0000256" key="8">
    <source>
        <dbReference type="ARBA" id="ARBA00023224"/>
    </source>
</evidence>
<evidence type="ECO:0000256" key="3">
    <source>
        <dbReference type="ARBA" id="ARBA00022481"/>
    </source>
</evidence>
<keyword evidence="16" id="KW-1185">Reference proteome</keyword>
<feature type="domain" description="Methyl-accepting transducer" evidence="13">
    <location>
        <begin position="368"/>
        <end position="604"/>
    </location>
</feature>
<feature type="domain" description="HAMP" evidence="14">
    <location>
        <begin position="309"/>
        <end position="363"/>
    </location>
</feature>
<keyword evidence="2" id="KW-1003">Cell membrane</keyword>
<protein>
    <submittedName>
        <fullName evidence="15">Methyl-accepting chemotaxis protein</fullName>
    </submittedName>
</protein>
<keyword evidence="5 12" id="KW-0812">Transmembrane</keyword>
<evidence type="ECO:0000313" key="15">
    <source>
        <dbReference type="EMBL" id="MFC3151701.1"/>
    </source>
</evidence>
<dbReference type="EMBL" id="JBHRSZ010000004">
    <property type="protein sequence ID" value="MFC3151701.1"/>
    <property type="molecule type" value="Genomic_DNA"/>
</dbReference>
<evidence type="ECO:0000259" key="14">
    <source>
        <dbReference type="PROSITE" id="PS50885"/>
    </source>
</evidence>
<dbReference type="Pfam" id="PF00672">
    <property type="entry name" value="HAMP"/>
    <property type="match status" value="1"/>
</dbReference>
<dbReference type="CDD" id="cd11386">
    <property type="entry name" value="MCP_signal"/>
    <property type="match status" value="1"/>
</dbReference>
<comment type="similarity">
    <text evidence="9">Belongs to the methyl-accepting chemotaxis (MCP) protein family.</text>
</comment>
<comment type="subcellular location">
    <subcellularLocation>
        <location evidence="1">Cell membrane</location>
        <topology evidence="1">Multi-pass membrane protein</topology>
    </subcellularLocation>
</comment>
<dbReference type="CDD" id="cd06225">
    <property type="entry name" value="HAMP"/>
    <property type="match status" value="1"/>
</dbReference>
<dbReference type="SUPFAM" id="SSF58104">
    <property type="entry name" value="Methyl-accepting chemotaxis protein (MCP) signaling domain"/>
    <property type="match status" value="1"/>
</dbReference>
<feature type="transmembrane region" description="Helical" evidence="12">
    <location>
        <begin position="286"/>
        <end position="308"/>
    </location>
</feature>
<feature type="coiled-coil region" evidence="11">
    <location>
        <begin position="397"/>
        <end position="466"/>
    </location>
</feature>
<evidence type="ECO:0000256" key="4">
    <source>
        <dbReference type="ARBA" id="ARBA00022500"/>
    </source>
</evidence>
<evidence type="ECO:0000256" key="12">
    <source>
        <dbReference type="SAM" id="Phobius"/>
    </source>
</evidence>
<proteinExistence type="inferred from homology"/>
<dbReference type="Gene3D" id="1.10.287.950">
    <property type="entry name" value="Methyl-accepting chemotaxis protein"/>
    <property type="match status" value="1"/>
</dbReference>
<evidence type="ECO:0000256" key="5">
    <source>
        <dbReference type="ARBA" id="ARBA00022692"/>
    </source>
</evidence>
<evidence type="ECO:0000256" key="2">
    <source>
        <dbReference type="ARBA" id="ARBA00022475"/>
    </source>
</evidence>
<keyword evidence="4" id="KW-0145">Chemotaxis</keyword>
<dbReference type="SMART" id="SM00304">
    <property type="entry name" value="HAMP"/>
    <property type="match status" value="1"/>
</dbReference>
<keyword evidence="11" id="KW-0175">Coiled coil</keyword>
<dbReference type="CDD" id="cd12912">
    <property type="entry name" value="PDC2_MCP_like"/>
    <property type="match status" value="1"/>
</dbReference>
<accession>A0ABV7HGF0</accession>
<feature type="coiled-coil region" evidence="11">
    <location>
        <begin position="586"/>
        <end position="637"/>
    </location>
</feature>
<dbReference type="SMART" id="SM00283">
    <property type="entry name" value="MA"/>
    <property type="match status" value="1"/>
</dbReference>
<gene>
    <name evidence="15" type="ORF">ACFOEK_11745</name>
</gene>
<evidence type="ECO:0000256" key="1">
    <source>
        <dbReference type="ARBA" id="ARBA00004651"/>
    </source>
</evidence>
<keyword evidence="3" id="KW-0488">Methylation</keyword>